<dbReference type="OrthoDB" id="5544050at2759"/>
<comment type="caution">
    <text evidence="2">The sequence shown here is derived from an EMBL/GenBank/DDBJ whole genome shotgun (WGS) entry which is preliminary data.</text>
</comment>
<feature type="compositionally biased region" description="Basic and acidic residues" evidence="1">
    <location>
        <begin position="144"/>
        <end position="159"/>
    </location>
</feature>
<evidence type="ECO:0000256" key="1">
    <source>
        <dbReference type="SAM" id="MobiDB-lite"/>
    </source>
</evidence>
<dbReference type="AlphaFoldDB" id="A0A433D0Z9"/>
<sequence length="159" mass="18008">MERKTKKEKHFCRAKVSITPLLPPCPARLPGLCWSCGRTWTFGTRRNCGCCNMCVCFVGYGQALTVTCKPSSVIVSLERKKEFEERIKSRGKRKKTAADVSEDGAEEGEEGEEHRPKRAKDADDDGEPLDPKASAYLKEMQTYNERHVGDERRSRPLVK</sequence>
<keyword evidence="3" id="KW-1185">Reference proteome</keyword>
<dbReference type="EMBL" id="RBNI01008781">
    <property type="protein sequence ID" value="RUP44513.1"/>
    <property type="molecule type" value="Genomic_DNA"/>
</dbReference>
<evidence type="ECO:0000313" key="2">
    <source>
        <dbReference type="EMBL" id="RUP44513.1"/>
    </source>
</evidence>
<proteinExistence type="predicted"/>
<accession>A0A433D0Z9</accession>
<name>A0A433D0Z9_9FUNG</name>
<protein>
    <submittedName>
        <fullName evidence="2">Uncharacterized protein</fullName>
    </submittedName>
</protein>
<feature type="compositionally biased region" description="Acidic residues" evidence="1">
    <location>
        <begin position="100"/>
        <end position="111"/>
    </location>
</feature>
<gene>
    <name evidence="2" type="ORF">BC936DRAFT_149351</name>
</gene>
<feature type="compositionally biased region" description="Basic and acidic residues" evidence="1">
    <location>
        <begin position="112"/>
        <end position="121"/>
    </location>
</feature>
<dbReference type="Proteomes" id="UP000268093">
    <property type="component" value="Unassembled WGS sequence"/>
</dbReference>
<reference evidence="2 3" key="1">
    <citation type="journal article" date="2018" name="New Phytol.">
        <title>Phylogenomics of Endogonaceae and evolution of mycorrhizas within Mucoromycota.</title>
        <authorList>
            <person name="Chang Y."/>
            <person name="Desiro A."/>
            <person name="Na H."/>
            <person name="Sandor L."/>
            <person name="Lipzen A."/>
            <person name="Clum A."/>
            <person name="Barry K."/>
            <person name="Grigoriev I.V."/>
            <person name="Martin F.M."/>
            <person name="Stajich J.E."/>
            <person name="Smith M.E."/>
            <person name="Bonito G."/>
            <person name="Spatafora J.W."/>
        </authorList>
    </citation>
    <scope>NUCLEOTIDE SEQUENCE [LARGE SCALE GENOMIC DNA]</scope>
    <source>
        <strain evidence="2 3">GMNB39</strain>
    </source>
</reference>
<organism evidence="2 3">
    <name type="scientific">Jimgerdemannia flammicorona</name>
    <dbReference type="NCBI Taxonomy" id="994334"/>
    <lineage>
        <taxon>Eukaryota</taxon>
        <taxon>Fungi</taxon>
        <taxon>Fungi incertae sedis</taxon>
        <taxon>Mucoromycota</taxon>
        <taxon>Mucoromycotina</taxon>
        <taxon>Endogonomycetes</taxon>
        <taxon>Endogonales</taxon>
        <taxon>Endogonaceae</taxon>
        <taxon>Jimgerdemannia</taxon>
    </lineage>
</organism>
<evidence type="ECO:0000313" key="3">
    <source>
        <dbReference type="Proteomes" id="UP000268093"/>
    </source>
</evidence>
<feature type="region of interest" description="Disordered" evidence="1">
    <location>
        <begin position="84"/>
        <end position="159"/>
    </location>
</feature>